<reference evidence="2 3" key="1">
    <citation type="submission" date="2016-10" db="EMBL/GenBank/DDBJ databases">
        <authorList>
            <person name="de Groot N.N."/>
        </authorList>
    </citation>
    <scope>NUCLEOTIDE SEQUENCE [LARGE SCALE GENOMIC DNA]</scope>
    <source>
        <strain evidence="2 3">DSM 7343</strain>
    </source>
</reference>
<accession>A0A1H3VSH4</accession>
<sequence length="728" mass="76527">MRKQWLILLMAVVASASLWGCGSSGSGGSEVTAPAEVIDADNAGNCTICHTLEVHAEINGIAGVNPDMNGLGSAITHDCEDCHGGGQFHHGEGPIPYPSPDGARCAACHDEATLIMASKHNLGDPTNTSMIIPDTEHYVEGVCIRCHSAEGFMALKGIVGDQATIEAAFDAATNVPESFDADGNIILHNMVCGTCHNPLTKEMNTASEDWTPNNSASAQLALCTSCHNYKMNDGTIMASGDDYTVSTDAGVDGEYFTDDDVLSAGITTAMAGHHENAWYRLIASTHFDNPSSEGVIEGYVIRENGETPCFDCHGHELITNTGELDDPEALTIHTQWAQSGHAGKLLENVVAAVEAVDCNDLDGMGTASTSISHGRCNEQASAALAAGVTDATGIGWSHYNWDSTDARGDCQMCHTSTGFMNYVADPAGYDVADNDFSHLDGWNAVDGSGQNELLYCWGCHSNAETGDLRVAGAVTATYTYNDAAVVFPDVGSSNTCVVCHSGRGNNEVASESSRFAGHHAPAAADLFSEYSHVAYEYPGLDYTNVSFFAHDSIAADSAGPCVACHMNGDAADHSFDVVAKDDAGVIIGLNASVCVECHTGAHGAALVSEDGELGTVADAVALLEEESAGYQEAGVLLTDLLNLTNGQSNYTAAVIDEFNTADGDRGAFQNAKLPSDEPGGYAHNRYYVKRALYDAIDWVEDGEIDGTIADYSSDYPEAANWLGASRPN</sequence>
<dbReference type="Gene3D" id="1.10.1130.10">
    <property type="entry name" value="Flavocytochrome C3, Chain A"/>
    <property type="match status" value="1"/>
</dbReference>
<feature type="chain" id="PRO_5011633383" evidence="1">
    <location>
        <begin position="21"/>
        <end position="728"/>
    </location>
</feature>
<dbReference type="SUPFAM" id="SSF48695">
    <property type="entry name" value="Multiheme cytochromes"/>
    <property type="match status" value="2"/>
</dbReference>
<dbReference type="Proteomes" id="UP000199409">
    <property type="component" value="Unassembled WGS sequence"/>
</dbReference>
<dbReference type="STRING" id="37625.SAMN05660420_00223"/>
<dbReference type="EMBL" id="FNQN01000001">
    <property type="protein sequence ID" value="SDZ77072.1"/>
    <property type="molecule type" value="Genomic_DNA"/>
</dbReference>
<gene>
    <name evidence="2" type="ORF">SAMN05660420_00223</name>
</gene>
<keyword evidence="1" id="KW-0732">Signal</keyword>
<feature type="signal peptide" evidence="1">
    <location>
        <begin position="1"/>
        <end position="20"/>
    </location>
</feature>
<name>A0A1H3VSH4_9BACT</name>
<keyword evidence="3" id="KW-1185">Reference proteome</keyword>
<evidence type="ECO:0000313" key="2">
    <source>
        <dbReference type="EMBL" id="SDZ77072.1"/>
    </source>
</evidence>
<organism evidence="2 3">
    <name type="scientific">Desulfuromusa kysingii</name>
    <dbReference type="NCBI Taxonomy" id="37625"/>
    <lineage>
        <taxon>Bacteria</taxon>
        <taxon>Pseudomonadati</taxon>
        <taxon>Thermodesulfobacteriota</taxon>
        <taxon>Desulfuromonadia</taxon>
        <taxon>Desulfuromonadales</taxon>
        <taxon>Geopsychrobacteraceae</taxon>
        <taxon>Desulfuromusa</taxon>
    </lineage>
</organism>
<evidence type="ECO:0000256" key="1">
    <source>
        <dbReference type="SAM" id="SignalP"/>
    </source>
</evidence>
<dbReference type="OrthoDB" id="5477228at2"/>
<dbReference type="RefSeq" id="WP_092344090.1">
    <property type="nucleotide sequence ID" value="NZ_FNQN01000001.1"/>
</dbReference>
<proteinExistence type="predicted"/>
<dbReference type="InterPro" id="IPR036280">
    <property type="entry name" value="Multihaem_cyt_sf"/>
</dbReference>
<evidence type="ECO:0000313" key="3">
    <source>
        <dbReference type="Proteomes" id="UP000199409"/>
    </source>
</evidence>
<protein>
    <submittedName>
        <fullName evidence="2">Uncharacterized protein</fullName>
    </submittedName>
</protein>
<dbReference type="AlphaFoldDB" id="A0A1H3VSH4"/>